<accession>A0A382G131</accession>
<proteinExistence type="predicted"/>
<name>A0A382G131_9ZZZZ</name>
<evidence type="ECO:0000313" key="1">
    <source>
        <dbReference type="EMBL" id="SVB68485.1"/>
    </source>
</evidence>
<dbReference type="AlphaFoldDB" id="A0A382G131"/>
<sequence>MVSDDLPVHEADHVLHDIGGMIGQPLLKQLNRNWKF</sequence>
<protein>
    <submittedName>
        <fullName evidence="1">Uncharacterized protein</fullName>
    </submittedName>
</protein>
<reference evidence="1" key="1">
    <citation type="submission" date="2018-05" db="EMBL/GenBank/DDBJ databases">
        <authorList>
            <person name="Lanie J.A."/>
            <person name="Ng W.-L."/>
            <person name="Kazmierczak K.M."/>
            <person name="Andrzejewski T.M."/>
            <person name="Davidsen T.M."/>
            <person name="Wayne K.J."/>
            <person name="Tettelin H."/>
            <person name="Glass J.I."/>
            <person name="Rusch D."/>
            <person name="Podicherti R."/>
            <person name="Tsui H.-C.T."/>
            <person name="Winkler M.E."/>
        </authorList>
    </citation>
    <scope>NUCLEOTIDE SEQUENCE</scope>
</reference>
<gene>
    <name evidence="1" type="ORF">METZ01_LOCUS221339</name>
</gene>
<organism evidence="1">
    <name type="scientific">marine metagenome</name>
    <dbReference type="NCBI Taxonomy" id="408172"/>
    <lineage>
        <taxon>unclassified sequences</taxon>
        <taxon>metagenomes</taxon>
        <taxon>ecological metagenomes</taxon>
    </lineage>
</organism>
<dbReference type="EMBL" id="UINC01052769">
    <property type="protein sequence ID" value="SVB68485.1"/>
    <property type="molecule type" value="Genomic_DNA"/>
</dbReference>